<proteinExistence type="predicted"/>
<accession>A0A845BKH0</accession>
<name>A0A845BKH0_9PROT</name>
<dbReference type="Pfam" id="PF13671">
    <property type="entry name" value="AAA_33"/>
    <property type="match status" value="1"/>
</dbReference>
<sequence>MSEMVRPEELDGPAGFFETVVQRLFDDGLVCMPIPREPPEWLLPGLRQELERAASLRTYLLDMEELSSYRSPAHTLASQVMSVATGIRSVPAFVADDELAEAAFILHGFSLENWQGWTTFLRAFRHEWTRRGQAAQPLIVVCPPLGRPLQELLALVGAKGQVLPWRGQVQRIDTENAAFQLFGRPRPDDVALTVSVATAVELAGWDFRMLEVLARLAPADRLFPLDALTSIAAGMPDTSLTVPCWENSMVDGWDGGPYEHSLSLLKRGNEREVRSRIWRAQVRTLFPFLERVRQQVITCHHDFLADRLARKPITREFHSGQSKTYDKPEMLEPNDLWYVLQHHIPPTEADFLELCKRIRTFLAHMSVVPPDFITTASDWWLGESHRFGEACPGWTWPRTGQTLTLLVGPSGAGKSHYAARTYRSEEILSSDSIRVELGMPLANEGDQRPVFVELRKRLVARMAIGASVVVDATHLKREDRLANVRLVPEDMDVNYVVIDRPMPEKEAQAGWRLERPRLLADHSALFERGLMDILDGDQMPHVSVTDLRSEVE</sequence>
<dbReference type="Proteomes" id="UP000460715">
    <property type="component" value="Unassembled WGS sequence"/>
</dbReference>
<evidence type="ECO:0000313" key="1">
    <source>
        <dbReference type="EMBL" id="MXP63909.1"/>
    </source>
</evidence>
<dbReference type="InterPro" id="IPR027417">
    <property type="entry name" value="P-loop_NTPase"/>
</dbReference>
<evidence type="ECO:0000313" key="2">
    <source>
        <dbReference type="Proteomes" id="UP000460715"/>
    </source>
</evidence>
<gene>
    <name evidence="1" type="ORF">E0493_11190</name>
</gene>
<evidence type="ECO:0008006" key="3">
    <source>
        <dbReference type="Google" id="ProtNLM"/>
    </source>
</evidence>
<dbReference type="SUPFAM" id="SSF52540">
    <property type="entry name" value="P-loop containing nucleoside triphosphate hydrolases"/>
    <property type="match status" value="1"/>
</dbReference>
<comment type="caution">
    <text evidence="1">The sequence shown here is derived from an EMBL/GenBank/DDBJ whole genome shotgun (WGS) entry which is preliminary data.</text>
</comment>
<organism evidence="1 2">
    <name type="scientific">Teichococcus coralli</name>
    <dbReference type="NCBI Taxonomy" id="2545983"/>
    <lineage>
        <taxon>Bacteria</taxon>
        <taxon>Pseudomonadati</taxon>
        <taxon>Pseudomonadota</taxon>
        <taxon>Alphaproteobacteria</taxon>
        <taxon>Acetobacterales</taxon>
        <taxon>Roseomonadaceae</taxon>
        <taxon>Roseomonas</taxon>
    </lineage>
</organism>
<dbReference type="OrthoDB" id="8253354at2"/>
<protein>
    <recommendedName>
        <fullName evidence="3">AAA family ATPase</fullName>
    </recommendedName>
</protein>
<dbReference type="Gene3D" id="3.40.50.300">
    <property type="entry name" value="P-loop containing nucleotide triphosphate hydrolases"/>
    <property type="match status" value="1"/>
</dbReference>
<dbReference type="RefSeq" id="WP_160937033.1">
    <property type="nucleotide sequence ID" value="NZ_SNVJ01000008.1"/>
</dbReference>
<keyword evidence="2" id="KW-1185">Reference proteome</keyword>
<dbReference type="EMBL" id="SNVJ01000008">
    <property type="protein sequence ID" value="MXP63909.1"/>
    <property type="molecule type" value="Genomic_DNA"/>
</dbReference>
<reference evidence="1 2" key="1">
    <citation type="submission" date="2019-03" db="EMBL/GenBank/DDBJ databases">
        <title>Roseomonas sp. a novel Roseomonas species isolated from Sea whip Gorgonian.</title>
        <authorList>
            <person name="Li F."/>
            <person name="Pan X."/>
            <person name="Huang S."/>
            <person name="Li Z."/>
            <person name="Meng B."/>
        </authorList>
    </citation>
    <scope>NUCLEOTIDE SEQUENCE [LARGE SCALE GENOMIC DNA]</scope>
    <source>
        <strain evidence="1 2">M0104</strain>
    </source>
</reference>
<dbReference type="AlphaFoldDB" id="A0A845BKH0"/>